<reference evidence="1 2" key="1">
    <citation type="submission" date="2019-07" db="EMBL/GenBank/DDBJ databases">
        <title>De Novo Assembly of kiwifruit Actinidia rufa.</title>
        <authorList>
            <person name="Sugita-Konishi S."/>
            <person name="Sato K."/>
            <person name="Mori E."/>
            <person name="Abe Y."/>
            <person name="Kisaki G."/>
            <person name="Hamano K."/>
            <person name="Suezawa K."/>
            <person name="Otani M."/>
            <person name="Fukuda T."/>
            <person name="Manabe T."/>
            <person name="Gomi K."/>
            <person name="Tabuchi M."/>
            <person name="Akimitsu K."/>
            <person name="Kataoka I."/>
        </authorList>
    </citation>
    <scope>NUCLEOTIDE SEQUENCE [LARGE SCALE GENOMIC DNA]</scope>
    <source>
        <strain evidence="2">cv. Fuchu</strain>
    </source>
</reference>
<dbReference type="OrthoDB" id="1927437at2759"/>
<dbReference type="Proteomes" id="UP000585474">
    <property type="component" value="Unassembled WGS sequence"/>
</dbReference>
<accession>A0A7J0E869</accession>
<gene>
    <name evidence="1" type="ORF">Acr_02g0008880</name>
</gene>
<dbReference type="EMBL" id="BJWL01000002">
    <property type="protein sequence ID" value="GFY82648.1"/>
    <property type="molecule type" value="Genomic_DNA"/>
</dbReference>
<evidence type="ECO:0000313" key="1">
    <source>
        <dbReference type="EMBL" id="GFY82648.1"/>
    </source>
</evidence>
<proteinExistence type="predicted"/>
<protein>
    <submittedName>
        <fullName evidence="1">Uncharacterized protein</fullName>
    </submittedName>
</protein>
<organism evidence="1 2">
    <name type="scientific">Actinidia rufa</name>
    <dbReference type="NCBI Taxonomy" id="165716"/>
    <lineage>
        <taxon>Eukaryota</taxon>
        <taxon>Viridiplantae</taxon>
        <taxon>Streptophyta</taxon>
        <taxon>Embryophyta</taxon>
        <taxon>Tracheophyta</taxon>
        <taxon>Spermatophyta</taxon>
        <taxon>Magnoliopsida</taxon>
        <taxon>eudicotyledons</taxon>
        <taxon>Gunneridae</taxon>
        <taxon>Pentapetalae</taxon>
        <taxon>asterids</taxon>
        <taxon>Ericales</taxon>
        <taxon>Actinidiaceae</taxon>
        <taxon>Actinidia</taxon>
    </lineage>
</organism>
<comment type="caution">
    <text evidence="1">The sequence shown here is derived from an EMBL/GenBank/DDBJ whole genome shotgun (WGS) entry which is preliminary data.</text>
</comment>
<sequence length="293" mass="32313">MDLQEPTEVGEDDNVIETLKFGDSLQLVKSVVSKEISIDRGEKNAKYAVPKEVLCDIDAIENIEKRDDVVERKDQLGVFRAPRNVVQEAHNLARFLLSFFVRHSWRHLGEPSQGSFAGEFGDLRELDRSQSWEQPIRWKNSGGVWVEVGRSLAELVLGSNFLVGNLPPQFTARAASAVRGSVAQNCLSCRRNVANNSIPLSVRSLGALTSTIALPSAHSLTPSPLCTQQHAVCSQPQSREDELMAELIRASILDHGKQPSDIFSSFPSLSSALSSLRLYQRLLSLTNSTCLCI</sequence>
<evidence type="ECO:0000313" key="2">
    <source>
        <dbReference type="Proteomes" id="UP000585474"/>
    </source>
</evidence>
<name>A0A7J0E869_9ERIC</name>
<dbReference type="AlphaFoldDB" id="A0A7J0E869"/>
<keyword evidence="2" id="KW-1185">Reference proteome</keyword>